<dbReference type="OrthoDB" id="8920155at2759"/>
<accession>A0A8S4B3D2</accession>
<sequence length="244" mass="25234">EIIAKANHLYKALWIYNFLLTKHGGNLKQLIGEMFCIADNLDKTSKGTKIAGITGGATAVAGGVAAAAGVILSPFTLGASLALTAVGVGVAAAGGVTGASAAIAHKATLTNDKKKIDKTLKDFSSNYEEILGCLKFVNKGIEELRGHGLSNLTNLTLESTKAAKAVKVATENASSMAADISINALGVMSGFAIGMDMYFQQGKDGPKVKKGLESKLAMKIRALAEELDKGLNQLVSIRGLIALT</sequence>
<protein>
    <submittedName>
        <fullName evidence="3">(Atlantic silverside) hypothetical protein</fullName>
    </submittedName>
</protein>
<evidence type="ECO:0000256" key="2">
    <source>
        <dbReference type="SAM" id="Phobius"/>
    </source>
</evidence>
<dbReference type="Gene3D" id="1.20.1170.10">
    <property type="match status" value="1"/>
</dbReference>
<keyword evidence="2" id="KW-0472">Membrane</keyword>
<reference evidence="3" key="1">
    <citation type="submission" date="2021-05" db="EMBL/GenBank/DDBJ databases">
        <authorList>
            <person name="Tigano A."/>
        </authorList>
    </citation>
    <scope>NUCLEOTIDE SEQUENCE</scope>
</reference>
<feature type="transmembrane region" description="Helical" evidence="2">
    <location>
        <begin position="81"/>
        <end position="104"/>
    </location>
</feature>
<keyword evidence="4" id="KW-1185">Reference proteome</keyword>
<dbReference type="GO" id="GO:0042157">
    <property type="term" value="P:lipoprotein metabolic process"/>
    <property type="evidence" value="ECO:0007669"/>
    <property type="project" value="InterPro"/>
</dbReference>
<dbReference type="Proteomes" id="UP000677803">
    <property type="component" value="Unassembled WGS sequence"/>
</dbReference>
<evidence type="ECO:0000313" key="4">
    <source>
        <dbReference type="Proteomes" id="UP000677803"/>
    </source>
</evidence>
<organism evidence="3 4">
    <name type="scientific">Menidia menidia</name>
    <name type="common">Atlantic silverside</name>
    <dbReference type="NCBI Taxonomy" id="238744"/>
    <lineage>
        <taxon>Eukaryota</taxon>
        <taxon>Metazoa</taxon>
        <taxon>Chordata</taxon>
        <taxon>Craniata</taxon>
        <taxon>Vertebrata</taxon>
        <taxon>Euteleostomi</taxon>
        <taxon>Actinopterygii</taxon>
        <taxon>Neopterygii</taxon>
        <taxon>Teleostei</taxon>
        <taxon>Neoteleostei</taxon>
        <taxon>Acanthomorphata</taxon>
        <taxon>Ovalentaria</taxon>
        <taxon>Atherinomorphae</taxon>
        <taxon>Atheriniformes</taxon>
        <taxon>Atherinopsidae</taxon>
        <taxon>Menidiinae</taxon>
        <taxon>Menidia</taxon>
    </lineage>
</organism>
<feature type="transmembrane region" description="Helical" evidence="2">
    <location>
        <begin position="50"/>
        <end position="75"/>
    </location>
</feature>
<dbReference type="PANTHER" id="PTHR14096:SF59">
    <property type="entry name" value="APOLIPOPROTEIN L, 1 ISOFORM X1"/>
    <property type="match status" value="1"/>
</dbReference>
<dbReference type="GO" id="GO:0016020">
    <property type="term" value="C:membrane"/>
    <property type="evidence" value="ECO:0007669"/>
    <property type="project" value="TreeGrafter"/>
</dbReference>
<proteinExistence type="inferred from homology"/>
<keyword evidence="2" id="KW-0812">Transmembrane</keyword>
<evidence type="ECO:0000313" key="3">
    <source>
        <dbReference type="EMBL" id="CAG5928799.1"/>
    </source>
</evidence>
<dbReference type="Pfam" id="PF05461">
    <property type="entry name" value="ApoL"/>
    <property type="match status" value="1"/>
</dbReference>
<dbReference type="GO" id="GO:0006869">
    <property type="term" value="P:lipid transport"/>
    <property type="evidence" value="ECO:0007669"/>
    <property type="project" value="InterPro"/>
</dbReference>
<dbReference type="GO" id="GO:0005576">
    <property type="term" value="C:extracellular region"/>
    <property type="evidence" value="ECO:0007669"/>
    <property type="project" value="InterPro"/>
</dbReference>
<dbReference type="InterPro" id="IPR008405">
    <property type="entry name" value="ApoL"/>
</dbReference>
<evidence type="ECO:0000256" key="1">
    <source>
        <dbReference type="ARBA" id="ARBA00010090"/>
    </source>
</evidence>
<name>A0A8S4B3D2_9TELE</name>
<dbReference type="PANTHER" id="PTHR14096">
    <property type="entry name" value="APOLIPOPROTEIN L"/>
    <property type="match status" value="1"/>
</dbReference>
<dbReference type="GO" id="GO:0008289">
    <property type="term" value="F:lipid binding"/>
    <property type="evidence" value="ECO:0007669"/>
    <property type="project" value="InterPro"/>
</dbReference>
<gene>
    <name evidence="3" type="ORF">MMEN_LOCUS12452</name>
</gene>
<keyword evidence="2" id="KW-1133">Transmembrane helix</keyword>
<dbReference type="AlphaFoldDB" id="A0A8S4B3D2"/>
<feature type="non-terminal residue" evidence="3">
    <location>
        <position position="1"/>
    </location>
</feature>
<comment type="caution">
    <text evidence="3">The sequence shown here is derived from an EMBL/GenBank/DDBJ whole genome shotgun (WGS) entry which is preliminary data.</text>
</comment>
<comment type="similarity">
    <text evidence="1">Belongs to the apolipoprotein L family.</text>
</comment>
<feature type="non-terminal residue" evidence="3">
    <location>
        <position position="244"/>
    </location>
</feature>
<dbReference type="EMBL" id="CAJRST010013335">
    <property type="protein sequence ID" value="CAG5928799.1"/>
    <property type="molecule type" value="Genomic_DNA"/>
</dbReference>